<dbReference type="InterPro" id="IPR011010">
    <property type="entry name" value="DNA_brk_join_enz"/>
</dbReference>
<reference evidence="2 3" key="1">
    <citation type="submission" date="2022-05" db="EMBL/GenBank/DDBJ databases">
        <authorList>
            <consortium name="Genoscope - CEA"/>
            <person name="William W."/>
        </authorList>
    </citation>
    <scope>NUCLEOTIDE SEQUENCE [LARGE SCALE GENOMIC DNA]</scope>
</reference>
<protein>
    <submittedName>
        <fullName evidence="2">Uncharacterized protein</fullName>
    </submittedName>
</protein>
<keyword evidence="3" id="KW-1185">Reference proteome</keyword>
<organism evidence="2 3">
    <name type="scientific">Porites evermanni</name>
    <dbReference type="NCBI Taxonomy" id="104178"/>
    <lineage>
        <taxon>Eukaryota</taxon>
        <taxon>Metazoa</taxon>
        <taxon>Cnidaria</taxon>
        <taxon>Anthozoa</taxon>
        <taxon>Hexacorallia</taxon>
        <taxon>Scleractinia</taxon>
        <taxon>Fungiina</taxon>
        <taxon>Poritidae</taxon>
        <taxon>Porites</taxon>
    </lineage>
</organism>
<evidence type="ECO:0000256" key="1">
    <source>
        <dbReference type="ARBA" id="ARBA00023172"/>
    </source>
</evidence>
<gene>
    <name evidence="2" type="ORF">PEVE_00024658</name>
</gene>
<keyword evidence="1" id="KW-0233">DNA recombination</keyword>
<dbReference type="PANTHER" id="PTHR34605:SF6">
    <property type="entry name" value="TYR RECOMBINASE DOMAIN-CONTAINING PROTEIN"/>
    <property type="match status" value="1"/>
</dbReference>
<name>A0ABN8LG06_9CNID</name>
<dbReference type="EMBL" id="CALNXI010000033">
    <property type="protein sequence ID" value="CAH3016021.1"/>
    <property type="molecule type" value="Genomic_DNA"/>
</dbReference>
<evidence type="ECO:0000313" key="2">
    <source>
        <dbReference type="EMBL" id="CAH3016021.1"/>
    </source>
</evidence>
<comment type="caution">
    <text evidence="2">The sequence shown here is derived from an EMBL/GenBank/DDBJ whole genome shotgun (WGS) entry which is preliminary data.</text>
</comment>
<dbReference type="Proteomes" id="UP001159427">
    <property type="component" value="Unassembled WGS sequence"/>
</dbReference>
<dbReference type="SUPFAM" id="SSF56349">
    <property type="entry name" value="DNA breaking-rejoining enzymes"/>
    <property type="match status" value="1"/>
</dbReference>
<proteinExistence type="predicted"/>
<dbReference type="PANTHER" id="PTHR34605">
    <property type="entry name" value="PHAGE_INTEGRASE DOMAIN-CONTAINING PROTEIN"/>
    <property type="match status" value="1"/>
</dbReference>
<dbReference type="Gene3D" id="1.10.443.10">
    <property type="entry name" value="Intergrase catalytic core"/>
    <property type="match status" value="1"/>
</dbReference>
<dbReference type="InterPro" id="IPR052925">
    <property type="entry name" value="Phage_Integrase-like_Recomb"/>
</dbReference>
<accession>A0ABN8LG06</accession>
<sequence length="186" mass="21059">MALYLLSVLQASTSPAPVQTAVYNNRWAHDLAGFQSPTIHKLPQKVLESARRRVSHQKSNKSPMTTEILLKSFQSLDGFLVDTRFMDMALLAYAGFLRLDTLSNLRLKDVTPDPAYFELFIESSKTDQYVRVSLYHVVKTGADLCRWANLVNYSSKPKLVLPIYKRNPEPILSASVPRFHAPHVVN</sequence>
<dbReference type="InterPro" id="IPR013762">
    <property type="entry name" value="Integrase-like_cat_sf"/>
</dbReference>
<evidence type="ECO:0000313" key="3">
    <source>
        <dbReference type="Proteomes" id="UP001159427"/>
    </source>
</evidence>